<dbReference type="SUPFAM" id="SSF51905">
    <property type="entry name" value="FAD/NAD(P)-binding domain"/>
    <property type="match status" value="1"/>
</dbReference>
<keyword evidence="4" id="KW-1185">Reference proteome</keyword>
<dbReference type="AlphaFoldDB" id="J3LDW8"/>
<organism evidence="3">
    <name type="scientific">Oryza brachyantha</name>
    <name type="common">malo sina</name>
    <dbReference type="NCBI Taxonomy" id="4533"/>
    <lineage>
        <taxon>Eukaryota</taxon>
        <taxon>Viridiplantae</taxon>
        <taxon>Streptophyta</taxon>
        <taxon>Embryophyta</taxon>
        <taxon>Tracheophyta</taxon>
        <taxon>Spermatophyta</taxon>
        <taxon>Magnoliopsida</taxon>
        <taxon>Liliopsida</taxon>
        <taxon>Poales</taxon>
        <taxon>Poaceae</taxon>
        <taxon>BOP clade</taxon>
        <taxon>Oryzoideae</taxon>
        <taxon>Oryzeae</taxon>
        <taxon>Oryzinae</taxon>
        <taxon>Oryza</taxon>
    </lineage>
</organism>
<reference evidence="3" key="1">
    <citation type="submission" date="2013-04" db="UniProtKB">
        <authorList>
            <consortium name="EnsemblPlants"/>
        </authorList>
    </citation>
    <scope>IDENTIFICATION</scope>
</reference>
<dbReference type="HOGENOM" id="CLU_1247042_0_0_1"/>
<evidence type="ECO:0000256" key="1">
    <source>
        <dbReference type="ARBA" id="ARBA00023002"/>
    </source>
</evidence>
<dbReference type="InterPro" id="IPR044560">
    <property type="entry name" value="MOase"/>
</dbReference>
<dbReference type="PANTHER" id="PTHR45934:SF2">
    <property type="entry name" value="MONOOXYGENASE 1"/>
    <property type="match status" value="1"/>
</dbReference>
<dbReference type="STRING" id="4533.J3LDW8"/>
<proteinExistence type="predicted"/>
<accession>J3LDW8</accession>
<dbReference type="PANTHER" id="PTHR45934">
    <property type="entry name" value="FAD/NAD(P)-BINDING OXIDOREDUCTASE FAMILY PROTEIN"/>
    <property type="match status" value="1"/>
</dbReference>
<sequence length="222" mass="24468">MGSLVVERAESLRVGGVALNLHANGWRALEELGVADDLRRTATLITSKENRCLRRKDVVEALAKNVTAGTIRYGCQVVAIHQDPATNGALLTTADGKTIKAKVHAPPPRPYVKIHSSWRRSRRRCRRWCWSRRRSRRRNTHIHVKRVGYGSNFLYPLKIQRVWVYPQTKRVWRYFCPLCPIIPVPNHVFDSSGELVMASAAAGHGAGGGFGGGGGGGIGGGR</sequence>
<dbReference type="Proteomes" id="UP000006038">
    <property type="component" value="Unassembled WGS sequence"/>
</dbReference>
<evidence type="ECO:0000256" key="2">
    <source>
        <dbReference type="ARBA" id="ARBA00023033"/>
    </source>
</evidence>
<name>J3LDW8_ORYBR</name>
<dbReference type="EnsemblPlants" id="OB02G28350.1">
    <property type="protein sequence ID" value="OB02G28350.1"/>
    <property type="gene ID" value="OB02G28350"/>
</dbReference>
<dbReference type="Gene3D" id="3.50.50.60">
    <property type="entry name" value="FAD/NAD(P)-binding domain"/>
    <property type="match status" value="1"/>
</dbReference>
<keyword evidence="1" id="KW-0560">Oxidoreductase</keyword>
<evidence type="ECO:0000313" key="3">
    <source>
        <dbReference type="EnsemblPlants" id="OB02G28350.1"/>
    </source>
</evidence>
<evidence type="ECO:0000313" key="4">
    <source>
        <dbReference type="Proteomes" id="UP000006038"/>
    </source>
</evidence>
<dbReference type="Gramene" id="OB02G28350.1">
    <property type="protein sequence ID" value="OB02G28350.1"/>
    <property type="gene ID" value="OB02G28350"/>
</dbReference>
<dbReference type="InterPro" id="IPR036188">
    <property type="entry name" value="FAD/NAD-bd_sf"/>
</dbReference>
<dbReference type="eggNOG" id="KOG2614">
    <property type="taxonomic scope" value="Eukaryota"/>
</dbReference>
<protein>
    <submittedName>
        <fullName evidence="3">Uncharacterized protein</fullName>
    </submittedName>
</protein>
<dbReference type="GO" id="GO:0004497">
    <property type="term" value="F:monooxygenase activity"/>
    <property type="evidence" value="ECO:0007669"/>
    <property type="project" value="UniProtKB-KW"/>
</dbReference>
<keyword evidence="2" id="KW-0503">Monooxygenase</keyword>